<evidence type="ECO:0000313" key="4">
    <source>
        <dbReference type="Proteomes" id="UP000286931"/>
    </source>
</evidence>
<dbReference type="Gene3D" id="3.30.450.40">
    <property type="match status" value="1"/>
</dbReference>
<dbReference type="SMART" id="SM00065">
    <property type="entry name" value="GAF"/>
    <property type="match status" value="1"/>
</dbReference>
<accession>A0A401Z1P0</accession>
<proteinExistence type="inferred from homology"/>
<organism evidence="3 4">
    <name type="scientific">Embleya hyalina</name>
    <dbReference type="NCBI Taxonomy" id="516124"/>
    <lineage>
        <taxon>Bacteria</taxon>
        <taxon>Bacillati</taxon>
        <taxon>Actinomycetota</taxon>
        <taxon>Actinomycetes</taxon>
        <taxon>Kitasatosporales</taxon>
        <taxon>Streptomycetaceae</taxon>
        <taxon>Embleya</taxon>
    </lineage>
</organism>
<evidence type="ECO:0000313" key="3">
    <source>
        <dbReference type="EMBL" id="GCE00696.1"/>
    </source>
</evidence>
<evidence type="ECO:0000256" key="1">
    <source>
        <dbReference type="ARBA" id="ARBA00006754"/>
    </source>
</evidence>
<dbReference type="InterPro" id="IPR041522">
    <property type="entry name" value="CdaR_GGDEF"/>
</dbReference>
<feature type="domain" description="GAF" evidence="2">
    <location>
        <begin position="103"/>
        <end position="254"/>
    </location>
</feature>
<comment type="similarity">
    <text evidence="1">Belongs to the CdaR family.</text>
</comment>
<comment type="caution">
    <text evidence="3">The sequence shown here is derived from an EMBL/GenBank/DDBJ whole genome shotgun (WGS) entry which is preliminary data.</text>
</comment>
<keyword evidence="4" id="KW-1185">Reference proteome</keyword>
<evidence type="ECO:0000259" key="2">
    <source>
        <dbReference type="SMART" id="SM00065"/>
    </source>
</evidence>
<reference evidence="3 4" key="1">
    <citation type="submission" date="2018-12" db="EMBL/GenBank/DDBJ databases">
        <title>Draft genome sequence of Embleya hyalina NBRC 13850T.</title>
        <authorList>
            <person name="Komaki H."/>
            <person name="Hosoyama A."/>
            <person name="Kimura A."/>
            <person name="Ichikawa N."/>
            <person name="Tamura T."/>
        </authorList>
    </citation>
    <scope>NUCLEOTIDE SEQUENCE [LARGE SCALE GENOMIC DNA]</scope>
    <source>
        <strain evidence="3 4">NBRC 13850</strain>
    </source>
</reference>
<dbReference type="InterPro" id="IPR003018">
    <property type="entry name" value="GAF"/>
</dbReference>
<dbReference type="Gene3D" id="1.10.10.2840">
    <property type="entry name" value="PucR C-terminal helix-turn-helix domain"/>
    <property type="match status" value="1"/>
</dbReference>
<dbReference type="InterPro" id="IPR029016">
    <property type="entry name" value="GAF-like_dom_sf"/>
</dbReference>
<dbReference type="SUPFAM" id="SSF55781">
    <property type="entry name" value="GAF domain-like"/>
    <property type="match status" value="1"/>
</dbReference>
<dbReference type="AlphaFoldDB" id="A0A401Z1P0"/>
<dbReference type="Pfam" id="PF13556">
    <property type="entry name" value="HTH_30"/>
    <property type="match status" value="1"/>
</dbReference>
<name>A0A401Z1P0_9ACTN</name>
<dbReference type="Pfam" id="PF01590">
    <property type="entry name" value="GAF"/>
    <property type="match status" value="1"/>
</dbReference>
<dbReference type="InterPro" id="IPR042070">
    <property type="entry name" value="PucR_C-HTH_sf"/>
</dbReference>
<dbReference type="PANTHER" id="PTHR33744">
    <property type="entry name" value="CARBOHYDRATE DIACID REGULATOR"/>
    <property type="match status" value="1"/>
</dbReference>
<gene>
    <name evidence="3" type="ORF">EHYA_08422</name>
</gene>
<dbReference type="Proteomes" id="UP000286931">
    <property type="component" value="Unassembled WGS sequence"/>
</dbReference>
<dbReference type="InterPro" id="IPR025736">
    <property type="entry name" value="PucR_C-HTH_dom"/>
</dbReference>
<dbReference type="InterPro" id="IPR051448">
    <property type="entry name" value="CdaR-like_regulators"/>
</dbReference>
<dbReference type="EMBL" id="BIFH01000041">
    <property type="protein sequence ID" value="GCE00696.1"/>
    <property type="molecule type" value="Genomic_DNA"/>
</dbReference>
<protein>
    <submittedName>
        <fullName evidence="3">Cyclic diguanylate phosphodiesterase</fullName>
    </submittedName>
</protein>
<sequence length="646" mass="67569">MPIAAVEDSRGIHVHNHPMDALTATAAVRGLLTLLHDEAPAAEFEAVVDSVRAAGISPALLTEVDAAYATAMRLRDALREHRRREAELAALNDTIGDLAALRDVDAVLSAIVHRARSLLGSDTAYLSLQDTDAGDTYVRVTAGAVSPRFRQLRMAIGDCIGGLVAERGTPFVTADYFADIGFRHTSRLDEGVGDEGLVAMLAVPLVVDDTVIGVLWASDRRPRVFRPGEVSLLTALAAHASVAIDNANLLAETRSAIAELADAHAGARAHSASIERAAAAHDRFTGLVLAGAGVDDVVRAVGELVGGDASVLLGPDAGSATDATDPDFAAARVQALATGRGARVGNVDVVPVAAGTEWFGVLVRRGESNPPDSTASDMRTLERAAMIVALLLFFRRSADEAEHRLAGELVRDILAAPSRDRRAIGDRAARFGADLNRPHVVVVVQVPGADRSRVASAAWHLAATSGGMAGEIDGGVVLLLPETDPSASARRAATEIGHALGRPATAGAAGPAPDPDAIPDRYAEAGRCVAALRALGRSGEGASADELGFLGVLLADTKDIAGIVHATLGPLLDYDATRGAELTRTAAAYFDSGRSLARTRTVLHVHINTVTQRLDRIASLLGADWREPDRELQIRLALHLRGMLPK</sequence>
<dbReference type="PANTHER" id="PTHR33744:SF1">
    <property type="entry name" value="DNA-BINDING TRANSCRIPTIONAL ACTIVATOR ADER"/>
    <property type="match status" value="1"/>
</dbReference>
<dbReference type="Pfam" id="PF17853">
    <property type="entry name" value="GGDEF_2"/>
    <property type="match status" value="1"/>
</dbReference>